<evidence type="ECO:0000256" key="1">
    <source>
        <dbReference type="SAM" id="SignalP"/>
    </source>
</evidence>
<proteinExistence type="predicted"/>
<reference evidence="2" key="1">
    <citation type="journal article" date="2020" name="Phytopathology">
        <title>Genome sequence of the chestnut blight fungus Cryphonectria parasitica EP155: A fundamental resource for an archetypical invasive plant pathogen.</title>
        <authorList>
            <person name="Crouch J.A."/>
            <person name="Dawe A."/>
            <person name="Aerts A."/>
            <person name="Barry K."/>
            <person name="Churchill A.C.L."/>
            <person name="Grimwood J."/>
            <person name="Hillman B."/>
            <person name="Milgroom M.G."/>
            <person name="Pangilinan J."/>
            <person name="Smith M."/>
            <person name="Salamov A."/>
            <person name="Schmutz J."/>
            <person name="Yadav J."/>
            <person name="Grigoriev I.V."/>
            <person name="Nuss D."/>
        </authorList>
    </citation>
    <scope>NUCLEOTIDE SEQUENCE</scope>
    <source>
        <strain evidence="2">EP155</strain>
    </source>
</reference>
<gene>
    <name evidence="2" type="ORF">M406DRAFT_71440</name>
</gene>
<dbReference type="EMBL" id="MU032345">
    <property type="protein sequence ID" value="KAF3768430.1"/>
    <property type="molecule type" value="Genomic_DNA"/>
</dbReference>
<name>A0A9P4Y8J5_CRYP1</name>
<accession>A0A9P4Y8J5</accession>
<dbReference type="OrthoDB" id="4766886at2759"/>
<keyword evidence="3" id="KW-1185">Reference proteome</keyword>
<dbReference type="GeneID" id="63842572"/>
<dbReference type="AlphaFoldDB" id="A0A9P4Y8J5"/>
<dbReference type="RefSeq" id="XP_040779391.1">
    <property type="nucleotide sequence ID" value="XM_040925443.1"/>
</dbReference>
<evidence type="ECO:0000313" key="2">
    <source>
        <dbReference type="EMBL" id="KAF3768430.1"/>
    </source>
</evidence>
<sequence>MNLQQTFLIASALALTAFSPELYHFGPEKVFACVFEEPIMQLQKSLKQKRFAWKVQHDFEGIAVFLINPPTAGVRVLRLGGTSPENTLQFLSDLQHEIGLTTMPFREYFDVVVANDLDIFFILTLFLEQWSQSDCRYHLPRLRSPRYTRKRLVSFGRNLDWDLKKVKFFNGTNAVKMGYHKIYSNFLPVSGPSEAHYEEVAYHVFKVEDF</sequence>
<organism evidence="2 3">
    <name type="scientific">Cryphonectria parasitica (strain ATCC 38755 / EP155)</name>
    <dbReference type="NCBI Taxonomy" id="660469"/>
    <lineage>
        <taxon>Eukaryota</taxon>
        <taxon>Fungi</taxon>
        <taxon>Dikarya</taxon>
        <taxon>Ascomycota</taxon>
        <taxon>Pezizomycotina</taxon>
        <taxon>Sordariomycetes</taxon>
        <taxon>Sordariomycetidae</taxon>
        <taxon>Diaporthales</taxon>
        <taxon>Cryphonectriaceae</taxon>
        <taxon>Cryphonectria-Endothia species complex</taxon>
        <taxon>Cryphonectria</taxon>
    </lineage>
</organism>
<protein>
    <submittedName>
        <fullName evidence="2">Uncharacterized protein</fullName>
    </submittedName>
</protein>
<evidence type="ECO:0000313" key="3">
    <source>
        <dbReference type="Proteomes" id="UP000803844"/>
    </source>
</evidence>
<feature type="signal peptide" evidence="1">
    <location>
        <begin position="1"/>
        <end position="18"/>
    </location>
</feature>
<keyword evidence="1" id="KW-0732">Signal</keyword>
<comment type="caution">
    <text evidence="2">The sequence shown here is derived from an EMBL/GenBank/DDBJ whole genome shotgun (WGS) entry which is preliminary data.</text>
</comment>
<dbReference type="Proteomes" id="UP000803844">
    <property type="component" value="Unassembled WGS sequence"/>
</dbReference>
<feature type="chain" id="PRO_5040493204" evidence="1">
    <location>
        <begin position="19"/>
        <end position="210"/>
    </location>
</feature>